<protein>
    <submittedName>
        <fullName evidence="1">Uncharacterized protein</fullName>
    </submittedName>
</protein>
<proteinExistence type="predicted"/>
<dbReference type="RefSeq" id="WP_201674936.1">
    <property type="nucleotide sequence ID" value="NZ_JAEQNE010000003.1"/>
</dbReference>
<organism evidence="1 2">
    <name type="scientific">Ramlibacter monticola</name>
    <dbReference type="NCBI Taxonomy" id="1926872"/>
    <lineage>
        <taxon>Bacteria</taxon>
        <taxon>Pseudomonadati</taxon>
        <taxon>Pseudomonadota</taxon>
        <taxon>Betaproteobacteria</taxon>
        <taxon>Burkholderiales</taxon>
        <taxon>Comamonadaceae</taxon>
        <taxon>Ramlibacter</taxon>
    </lineage>
</organism>
<reference evidence="1 2" key="1">
    <citation type="journal article" date="2017" name="Int. J. Syst. Evol. Microbiol.">
        <title>Ramlibacter monticola sp. nov., isolated from forest soil.</title>
        <authorList>
            <person name="Chaudhary D.K."/>
            <person name="Kim J."/>
        </authorList>
    </citation>
    <scope>NUCLEOTIDE SEQUENCE [LARGE SCALE GENOMIC DNA]</scope>
    <source>
        <strain evidence="1 2">KACC 19175</strain>
    </source>
</reference>
<comment type="caution">
    <text evidence="1">The sequence shown here is derived from an EMBL/GenBank/DDBJ whole genome shotgun (WGS) entry which is preliminary data.</text>
</comment>
<dbReference type="Proteomes" id="UP000599109">
    <property type="component" value="Unassembled WGS sequence"/>
</dbReference>
<sequence>MNTPDIAPIQIRPAGSGAPTIVTFAVSDPEVLLAMAEYPDGPARTNFLVTALKVGVLSLKAARGTLDSDTVRREGDRLMEQLGERLNTWRGKFEERVAGSLSHYFDPGQGLFVERVNRLTHSDGELATVVRQQVKEAEQTLHKVFEQFIGENSDLLKALDPSGDNQLVASLQKTLDAVVQAQNASILNQFSLDNKDGALVRFLAELGAKHGDLNEALSKNLQLVVAEFSLDKPDSALSRLVGRVEAAQRSLTSELSLDNENSALRRMYAMLQEHQRITVEHNTRLQETLSAAVQALQARREEAARGTQHGLEFEEALAASLRALVAAGGDIVEETGASTGTIPNCKVGDHVVTIGPEKLAAGARIVVEAKQHASYDLTRSLREADEARRNRNAGVCLFVHSTRTAQDSIPDFRRFGNDIVLRWDAEDAGGDVWLRAGLMVATALSVRAASHDKQDAASFAKIDGAIERMRKHIEGFEEINTCAGTAQRAAEKILKRARIMEEGLADQLATVIEEAVKLKARGPEEP</sequence>
<dbReference type="EMBL" id="JAEQNE010000003">
    <property type="protein sequence ID" value="MBL0392302.1"/>
    <property type="molecule type" value="Genomic_DNA"/>
</dbReference>
<accession>A0A936Z2C5</accession>
<gene>
    <name evidence="1" type="ORF">JJ685_14275</name>
</gene>
<name>A0A936Z2C5_9BURK</name>
<evidence type="ECO:0000313" key="1">
    <source>
        <dbReference type="EMBL" id="MBL0392302.1"/>
    </source>
</evidence>
<dbReference type="AlphaFoldDB" id="A0A936Z2C5"/>
<evidence type="ECO:0000313" key="2">
    <source>
        <dbReference type="Proteomes" id="UP000599109"/>
    </source>
</evidence>
<keyword evidence="2" id="KW-1185">Reference proteome</keyword>